<evidence type="ECO:0000259" key="5">
    <source>
        <dbReference type="Pfam" id="PF22435"/>
    </source>
</evidence>
<keyword evidence="2 8" id="KW-0489">Methyltransferase</keyword>
<dbReference type="SUPFAM" id="SSF55315">
    <property type="entry name" value="L30e-like"/>
    <property type="match status" value="1"/>
</dbReference>
<name>A0A7M7G714_APIME</name>
<dbReference type="InterPro" id="IPR001537">
    <property type="entry name" value="SpoU_MeTrfase"/>
</dbReference>
<gene>
    <name evidence="6" type="primary">724247</name>
    <name evidence="8" type="synonym">LOC724247</name>
</gene>
<evidence type="ECO:0000259" key="4">
    <source>
        <dbReference type="Pfam" id="PF00588"/>
    </source>
</evidence>
<evidence type="ECO:0000313" key="8">
    <source>
        <dbReference type="RefSeq" id="XP_001120040.2"/>
    </source>
</evidence>
<dbReference type="GO" id="GO:0003723">
    <property type="term" value="F:RNA binding"/>
    <property type="evidence" value="ECO:0007669"/>
    <property type="project" value="InterPro"/>
</dbReference>
<dbReference type="Pfam" id="PF00588">
    <property type="entry name" value="SpoU_methylase"/>
    <property type="match status" value="1"/>
</dbReference>
<dbReference type="Proteomes" id="UP000005203">
    <property type="component" value="Linkage group LG14"/>
</dbReference>
<reference evidence="8" key="2">
    <citation type="submission" date="2025-04" db="UniProtKB">
        <authorList>
            <consortium name="RefSeq"/>
        </authorList>
    </citation>
    <scope>IDENTIFICATION</scope>
    <source>
        <strain evidence="8">DH4</strain>
        <tissue evidence="8">Whole body</tissue>
    </source>
</reference>
<dbReference type="GO" id="GO:0032259">
    <property type="term" value="P:methylation"/>
    <property type="evidence" value="ECO:0007669"/>
    <property type="project" value="UniProtKB-KW"/>
</dbReference>
<dbReference type="SUPFAM" id="SSF75217">
    <property type="entry name" value="alpha/beta knot"/>
    <property type="match status" value="1"/>
</dbReference>
<dbReference type="RefSeq" id="XP_001120040.2">
    <property type="nucleotide sequence ID" value="XM_001120040.5"/>
</dbReference>
<feature type="domain" description="MRM3-like substrate binding" evidence="5">
    <location>
        <begin position="107"/>
        <end position="183"/>
    </location>
</feature>
<reference evidence="6" key="1">
    <citation type="submission" date="2021-01" db="UniProtKB">
        <authorList>
            <consortium name="EnsemblMetazoa"/>
        </authorList>
    </citation>
    <scope>IDENTIFICATION</scope>
    <source>
        <strain evidence="6">DH4</strain>
    </source>
</reference>
<dbReference type="Pfam" id="PF22435">
    <property type="entry name" value="MRM3-like_sub_bind"/>
    <property type="match status" value="1"/>
</dbReference>
<dbReference type="GO" id="GO:0006396">
    <property type="term" value="P:RNA processing"/>
    <property type="evidence" value="ECO:0007669"/>
    <property type="project" value="InterPro"/>
</dbReference>
<dbReference type="Gene3D" id="3.30.1330.30">
    <property type="match status" value="1"/>
</dbReference>
<dbReference type="PANTHER" id="PTHR43191">
    <property type="entry name" value="RRNA METHYLTRANSFERASE 3"/>
    <property type="match status" value="1"/>
</dbReference>
<dbReference type="OrthoDB" id="270651at2759"/>
<evidence type="ECO:0000256" key="2">
    <source>
        <dbReference type="ARBA" id="ARBA00022603"/>
    </source>
</evidence>
<keyword evidence="3" id="KW-0808">Transferase</keyword>
<dbReference type="KEGG" id="ame:724247"/>
<dbReference type="GO" id="GO:0008173">
    <property type="term" value="F:RNA methyltransferase activity"/>
    <property type="evidence" value="ECO:0007669"/>
    <property type="project" value="InterPro"/>
</dbReference>
<dbReference type="Gene3D" id="3.40.1280.10">
    <property type="match status" value="1"/>
</dbReference>
<sequence length="417" mass="48083">MLFLNIMYNNIQSFRYVKTFNILNLNITRTYTRWVSRRPIAIINEDELYECNDTTKPEISRQRRVSTRKSKRTKFSQETKNKETEITAKKNKFMKLKENDKIITSLMTKLKSRKKREKDNEIILEGQRLITDALKSGVIPSVIIYNDPSIIATLKLPEEVKLYKVPYKTIQLWSALTTSPGLLGIFKTPDVNNNIPVNNALPLTIICDNIRDPGNLGSIMRVATAVGCEKLILMKGCVDLWDPKVLRSAAGTHFQLPILAFPTWDEIPSVITEDSNIFITDSNFGDEFLSYYSSDILQSSLQIFDINPEEFKSKFSLNDNKEDEIIPKNKNMMRQFMLKFPIIPYYSIDYTKKKSVIILSGETEGLNFNSYKFLKERNSIRINIPLIKGVDSLNVGVALSIVIFEIKRQFFKKVNKL</sequence>
<evidence type="ECO:0000313" key="7">
    <source>
        <dbReference type="Proteomes" id="UP000005203"/>
    </source>
</evidence>
<organism evidence="6">
    <name type="scientific">Apis mellifera</name>
    <name type="common">Honeybee</name>
    <dbReference type="NCBI Taxonomy" id="7460"/>
    <lineage>
        <taxon>Eukaryota</taxon>
        <taxon>Metazoa</taxon>
        <taxon>Ecdysozoa</taxon>
        <taxon>Arthropoda</taxon>
        <taxon>Hexapoda</taxon>
        <taxon>Insecta</taxon>
        <taxon>Pterygota</taxon>
        <taxon>Neoptera</taxon>
        <taxon>Endopterygota</taxon>
        <taxon>Hymenoptera</taxon>
        <taxon>Apocrita</taxon>
        <taxon>Aculeata</taxon>
        <taxon>Apoidea</taxon>
        <taxon>Anthophila</taxon>
        <taxon>Apidae</taxon>
        <taxon>Apis</taxon>
    </lineage>
</organism>
<dbReference type="OMA" id="FLKFHKY"/>
<accession>A0A7M7G714</accession>
<comment type="similarity">
    <text evidence="1">Belongs to the class IV-like SAM-binding methyltransferase superfamily. RNA methyltransferase TrmH family.</text>
</comment>
<feature type="domain" description="tRNA/rRNA methyltransferase SpoU type" evidence="4">
    <location>
        <begin position="203"/>
        <end position="282"/>
    </location>
</feature>
<dbReference type="InterPro" id="IPR029026">
    <property type="entry name" value="tRNA_m1G_MTases_N"/>
</dbReference>
<dbReference type="InterPro" id="IPR051259">
    <property type="entry name" value="rRNA_Methyltransferase"/>
</dbReference>
<keyword evidence="7" id="KW-1185">Reference proteome</keyword>
<evidence type="ECO:0000256" key="3">
    <source>
        <dbReference type="ARBA" id="ARBA00022679"/>
    </source>
</evidence>
<evidence type="ECO:0000256" key="1">
    <source>
        <dbReference type="ARBA" id="ARBA00007228"/>
    </source>
</evidence>
<dbReference type="PANTHER" id="PTHR43191:SF2">
    <property type="entry name" value="RRNA METHYLTRANSFERASE 3, MITOCHONDRIAL"/>
    <property type="match status" value="1"/>
</dbReference>
<proteinExistence type="inferred from homology"/>
<dbReference type="InterPro" id="IPR029028">
    <property type="entry name" value="Alpha/beta_knot_MTases"/>
</dbReference>
<dbReference type="AlphaFoldDB" id="A0A7M7G714"/>
<dbReference type="CDD" id="cd18106">
    <property type="entry name" value="SpoU-like_RNMTL1"/>
    <property type="match status" value="1"/>
</dbReference>
<accession>A0A8B6XDW2</accession>
<dbReference type="InterPro" id="IPR053888">
    <property type="entry name" value="MRM3-like_sub_bind"/>
</dbReference>
<evidence type="ECO:0000313" key="6">
    <source>
        <dbReference type="EnsemblMetazoa" id="XP_001120040"/>
    </source>
</evidence>
<dbReference type="EnsemblMetazoa" id="XM_001120040">
    <property type="protein sequence ID" value="XP_001120040"/>
    <property type="gene ID" value="LOC724247"/>
</dbReference>
<protein>
    <submittedName>
        <fullName evidence="8">rRNA methyltransferase 3, mitochondrial</fullName>
    </submittedName>
</protein>
<dbReference type="GeneID" id="724247"/>
<dbReference type="InterPro" id="IPR029064">
    <property type="entry name" value="Ribosomal_eL30-like_sf"/>
</dbReference>